<keyword evidence="4" id="KW-1185">Reference proteome</keyword>
<dbReference type="InterPro" id="IPR013424">
    <property type="entry name" value="Ice-binding_C"/>
</dbReference>
<comment type="caution">
    <text evidence="3">The sequence shown here is derived from an EMBL/GenBank/DDBJ whole genome shotgun (WGS) entry which is preliminary data.</text>
</comment>
<sequence>MIRKFVVSASLAACAATPALALTNPGFEDSLGANPTGWITVPMGAPATTGSLTAVVSNTPATVIDDGYLYYPDYTADDGAGGIAAMAGNHFGLLETCPVTTAATACNFSAVYSFNLAGPVSTYGDIMWMRLLTQDWEANHDDYVSVSYFGAGSTTALATDTISASTMSPVDSGWQGFGVPVGTQSLQISLVNVGDVYNRPVAALDYQFAAPVPEADVTAMMLAGLGVLGLVARRRNRTAK</sequence>
<gene>
    <name evidence="3" type="ORF">BDD16_002908</name>
</gene>
<evidence type="ECO:0000313" key="3">
    <source>
        <dbReference type="EMBL" id="NYG33922.1"/>
    </source>
</evidence>
<evidence type="ECO:0000313" key="4">
    <source>
        <dbReference type="Proteomes" id="UP000518288"/>
    </source>
</evidence>
<name>A0A7Y9QYP6_9BURK</name>
<dbReference type="Pfam" id="PF07589">
    <property type="entry name" value="PEP-CTERM"/>
    <property type="match status" value="1"/>
</dbReference>
<feature type="signal peptide" evidence="1">
    <location>
        <begin position="1"/>
        <end position="21"/>
    </location>
</feature>
<reference evidence="3 4" key="1">
    <citation type="submission" date="2020-07" db="EMBL/GenBank/DDBJ databases">
        <title>Genomic Encyclopedia of Archaeal and Bacterial Type Strains, Phase II (KMG-II): from individual species to whole genera.</title>
        <authorList>
            <person name="Goeker M."/>
        </authorList>
    </citation>
    <scope>NUCLEOTIDE SEQUENCE [LARGE SCALE GENOMIC DNA]</scope>
    <source>
        <strain evidence="3 4">DSM 21226</strain>
    </source>
</reference>
<accession>A0A7Y9QYP6</accession>
<keyword evidence="1" id="KW-0732">Signal</keyword>
<feature type="chain" id="PRO_5031559116" description="Ice-binding protein C-terminal domain-containing protein" evidence="1">
    <location>
        <begin position="22"/>
        <end position="240"/>
    </location>
</feature>
<organism evidence="3 4">
    <name type="scientific">Sphaerotilus montanus</name>
    <dbReference type="NCBI Taxonomy" id="522889"/>
    <lineage>
        <taxon>Bacteria</taxon>
        <taxon>Pseudomonadati</taxon>
        <taxon>Pseudomonadota</taxon>
        <taxon>Betaproteobacteria</taxon>
        <taxon>Burkholderiales</taxon>
        <taxon>Sphaerotilaceae</taxon>
        <taxon>Sphaerotilus</taxon>
    </lineage>
</organism>
<evidence type="ECO:0000256" key="1">
    <source>
        <dbReference type="SAM" id="SignalP"/>
    </source>
</evidence>
<evidence type="ECO:0000259" key="2">
    <source>
        <dbReference type="Pfam" id="PF07589"/>
    </source>
</evidence>
<protein>
    <recommendedName>
        <fullName evidence="2">Ice-binding protein C-terminal domain-containing protein</fullName>
    </recommendedName>
</protein>
<proteinExistence type="predicted"/>
<dbReference type="Proteomes" id="UP000518288">
    <property type="component" value="Unassembled WGS sequence"/>
</dbReference>
<dbReference type="EMBL" id="JACCFH010000001">
    <property type="protein sequence ID" value="NYG33922.1"/>
    <property type="molecule type" value="Genomic_DNA"/>
</dbReference>
<dbReference type="RefSeq" id="WP_246332560.1">
    <property type="nucleotide sequence ID" value="NZ_JACCFH010000001.1"/>
</dbReference>
<feature type="domain" description="Ice-binding protein C-terminal" evidence="2">
    <location>
        <begin position="211"/>
        <end position="235"/>
    </location>
</feature>
<dbReference type="AlphaFoldDB" id="A0A7Y9QYP6"/>